<dbReference type="SUPFAM" id="SSF74942">
    <property type="entry name" value="YhbC-like, C-terminal domain"/>
    <property type="match status" value="1"/>
</dbReference>
<dbReference type="InterPro" id="IPR035956">
    <property type="entry name" value="RimP_N_sf"/>
</dbReference>
<proteinExistence type="predicted"/>
<dbReference type="GO" id="GO:0006412">
    <property type="term" value="P:translation"/>
    <property type="evidence" value="ECO:0007669"/>
    <property type="project" value="TreeGrafter"/>
</dbReference>
<dbReference type="PANTHER" id="PTHR33867">
    <property type="entry name" value="RIBOSOME MATURATION FACTOR RIMP"/>
    <property type="match status" value="1"/>
</dbReference>
<keyword evidence="3" id="KW-1185">Reference proteome</keyword>
<gene>
    <name evidence="2" type="ORF">NCTC10186_00286</name>
</gene>
<dbReference type="InterPro" id="IPR003728">
    <property type="entry name" value="Ribosome_maturation_RimP"/>
</dbReference>
<dbReference type="InterPro" id="IPR028998">
    <property type="entry name" value="RimP_C"/>
</dbReference>
<dbReference type="InterPro" id="IPR036847">
    <property type="entry name" value="RimP_C_sf"/>
</dbReference>
<dbReference type="PANTHER" id="PTHR33867:SF1">
    <property type="entry name" value="RIBOSOME MATURATION FACTOR RIMP"/>
    <property type="match status" value="1"/>
</dbReference>
<dbReference type="SUPFAM" id="SSF75420">
    <property type="entry name" value="YhbC-like, N-terminal domain"/>
    <property type="match status" value="1"/>
</dbReference>
<accession>A0A449AZ66</accession>
<dbReference type="Pfam" id="PF17384">
    <property type="entry name" value="DUF150_C"/>
    <property type="match status" value="1"/>
</dbReference>
<feature type="domain" description="Ribosome maturation factor RimP C-terminal" evidence="1">
    <location>
        <begin position="80"/>
        <end position="142"/>
    </location>
</feature>
<sequence length="142" mass="16485">MDYKKILSEQFPDAILDAKLINGASPILEITVDTKDLNDVENYSRKIYAFLETQSWFKDDYALEVLSKGTDLVLDKNNLTQSLGQMIKIKTYKSFEGLNSFVAELLEDKAEEIVVKWNKKGQFRKITFNKENIESIEIYIKF</sequence>
<protein>
    <submittedName>
        <fullName evidence="2">Uncharacterized BCR, YhbC family COG0779</fullName>
    </submittedName>
</protein>
<dbReference type="EMBL" id="LR215031">
    <property type="protein sequence ID" value="VEU72813.1"/>
    <property type="molecule type" value="Genomic_DNA"/>
</dbReference>
<dbReference type="Gene3D" id="2.30.30.180">
    <property type="entry name" value="Ribosome maturation factor RimP, C-terminal domain"/>
    <property type="match status" value="1"/>
</dbReference>
<dbReference type="GO" id="GO:0000028">
    <property type="term" value="P:ribosomal small subunit assembly"/>
    <property type="evidence" value="ECO:0007669"/>
    <property type="project" value="TreeGrafter"/>
</dbReference>
<organism evidence="2 3">
    <name type="scientific">Mycoplasmopsis gallopavonis</name>
    <dbReference type="NCBI Taxonomy" id="76629"/>
    <lineage>
        <taxon>Bacteria</taxon>
        <taxon>Bacillati</taxon>
        <taxon>Mycoplasmatota</taxon>
        <taxon>Mycoplasmoidales</taxon>
        <taxon>Metamycoplasmataceae</taxon>
        <taxon>Mycoplasmopsis</taxon>
    </lineage>
</organism>
<dbReference type="GO" id="GO:0005829">
    <property type="term" value="C:cytosol"/>
    <property type="evidence" value="ECO:0007669"/>
    <property type="project" value="TreeGrafter"/>
</dbReference>
<dbReference type="KEGG" id="mgal:NCTC10186_00286"/>
<evidence type="ECO:0000313" key="3">
    <source>
        <dbReference type="Proteomes" id="UP000289862"/>
    </source>
</evidence>
<evidence type="ECO:0000313" key="2">
    <source>
        <dbReference type="EMBL" id="VEU72813.1"/>
    </source>
</evidence>
<dbReference type="AlphaFoldDB" id="A0A449AZ66"/>
<name>A0A449AZ66_9BACT</name>
<reference evidence="2 3" key="1">
    <citation type="submission" date="2019-01" db="EMBL/GenBank/DDBJ databases">
        <authorList>
            <consortium name="Pathogen Informatics"/>
        </authorList>
    </citation>
    <scope>NUCLEOTIDE SEQUENCE [LARGE SCALE GENOMIC DNA]</scope>
    <source>
        <strain evidence="2 3">NCTC10186</strain>
    </source>
</reference>
<evidence type="ECO:0000259" key="1">
    <source>
        <dbReference type="Pfam" id="PF17384"/>
    </source>
</evidence>
<dbReference type="Proteomes" id="UP000289862">
    <property type="component" value="Chromosome"/>
</dbReference>
<dbReference type="RefSeq" id="WP_119571923.1">
    <property type="nucleotide sequence ID" value="NZ_LR215031.1"/>
</dbReference>
<dbReference type="OrthoDB" id="399086at2"/>
<dbReference type="Gene3D" id="3.30.300.70">
    <property type="entry name" value="RimP-like superfamily, N-terminal"/>
    <property type="match status" value="1"/>
</dbReference>